<dbReference type="SUPFAM" id="SSF81383">
    <property type="entry name" value="F-box domain"/>
    <property type="match status" value="1"/>
</dbReference>
<dbReference type="OrthoDB" id="2375664at2759"/>
<protein>
    <recommendedName>
        <fullName evidence="2">F-box domain-containing protein</fullName>
    </recommendedName>
</protein>
<dbReference type="InterPro" id="IPR032675">
    <property type="entry name" value="LRR_dom_sf"/>
</dbReference>
<evidence type="ECO:0000259" key="2">
    <source>
        <dbReference type="Pfam" id="PF00646"/>
    </source>
</evidence>
<dbReference type="InterPro" id="IPR001810">
    <property type="entry name" value="F-box_dom"/>
</dbReference>
<dbReference type="Gene3D" id="3.80.10.10">
    <property type="entry name" value="Ribonuclease Inhibitor"/>
    <property type="match status" value="1"/>
</dbReference>
<reference evidence="3" key="1">
    <citation type="journal article" date="2020" name="Fungal Divers.">
        <title>Resolving the Mortierellaceae phylogeny through synthesis of multi-gene phylogenetics and phylogenomics.</title>
        <authorList>
            <person name="Vandepol N."/>
            <person name="Liber J."/>
            <person name="Desiro A."/>
            <person name="Na H."/>
            <person name="Kennedy M."/>
            <person name="Barry K."/>
            <person name="Grigoriev I.V."/>
            <person name="Miller A.N."/>
            <person name="O'Donnell K."/>
            <person name="Stajich J.E."/>
            <person name="Bonito G."/>
        </authorList>
    </citation>
    <scope>NUCLEOTIDE SEQUENCE</scope>
    <source>
        <strain evidence="3">KOD1015</strain>
    </source>
</reference>
<dbReference type="Pfam" id="PF00646">
    <property type="entry name" value="F-box"/>
    <property type="match status" value="1"/>
</dbReference>
<feature type="domain" description="F-box" evidence="2">
    <location>
        <begin position="17"/>
        <end position="48"/>
    </location>
</feature>
<feature type="region of interest" description="Disordered" evidence="1">
    <location>
        <begin position="536"/>
        <end position="586"/>
    </location>
</feature>
<dbReference type="SUPFAM" id="SSF52047">
    <property type="entry name" value="RNI-like"/>
    <property type="match status" value="1"/>
</dbReference>
<proteinExistence type="predicted"/>
<evidence type="ECO:0000256" key="1">
    <source>
        <dbReference type="SAM" id="MobiDB-lite"/>
    </source>
</evidence>
<dbReference type="InterPro" id="IPR036047">
    <property type="entry name" value="F-box-like_dom_sf"/>
</dbReference>
<evidence type="ECO:0000313" key="4">
    <source>
        <dbReference type="Proteomes" id="UP000780801"/>
    </source>
</evidence>
<dbReference type="Proteomes" id="UP000780801">
    <property type="component" value="Unassembled WGS sequence"/>
</dbReference>
<keyword evidence="4" id="KW-1185">Reference proteome</keyword>
<organism evidence="3 4">
    <name type="scientific">Lunasporangiospora selenospora</name>
    <dbReference type="NCBI Taxonomy" id="979761"/>
    <lineage>
        <taxon>Eukaryota</taxon>
        <taxon>Fungi</taxon>
        <taxon>Fungi incertae sedis</taxon>
        <taxon>Mucoromycota</taxon>
        <taxon>Mortierellomycotina</taxon>
        <taxon>Mortierellomycetes</taxon>
        <taxon>Mortierellales</taxon>
        <taxon>Mortierellaceae</taxon>
        <taxon>Lunasporangiospora</taxon>
    </lineage>
</organism>
<dbReference type="AlphaFoldDB" id="A0A9P6KCY6"/>
<gene>
    <name evidence="3" type="ORF">BGW38_003300</name>
</gene>
<sequence>MHILRKQELCLNLLTMPEVLLAIFQCLDKMALRSCRVVSRLWRHHSDYLLSQDYSVEASDITNVLLCPEFALSDKQQWVVDRFKRNSPIIRSLRFGNSSEMDDYTVLLGRYSINRPIQQMTALSSLSIRHLENIPNEPRVLFSLEKALCELIRNSPNLKELAFTYYPPETGLPAVNQVLESTGPGLRKITIEGAPPAGHLGYLLKLLFDREQKWLNNNDSKHGQQVSNAIQSAASECDSTKTVSSAMDSEYQQASFARIPRPSHRLEELVIILGQKSYAIFNRVKLESVQGQLPIKSLSIIKPRSSNRRNGRMNHERFEQLAHLAQLGQLTPPVQPAQPAQSESALMNTDPLLMILQRCPRLEEFQCGTNFFAQYDAQAMGDFYKAYSKEMLFSQRLITPTREWIRCLFKVCPNLKKINLGGSTNLKFDHLDEVLGAHMDQLESIILWGVEMTSTKPLSTVFKPELIHRLTVLNISGSVGFSDAIPVVLKSASNLKCLLAMSVLVRADDITGFDWSCLGLEELALNILVPLKAPSSGGTEGLEDPPTAQSSDESNSTQSQANTHEGSLEQDGSDANRLDDSPDLPETISHNVKLQIEVCRQLGRLTSLREFRLEGPSTPNPWGHWVRENICMQLSMETGLPYLEPLKNSLQILDVSLLFNQLGGSQEVEWIARHWIHHRHPELHSRLSVNCYLTNGLQKEIRNLSAFSPMPKLTKLIGISHSNIRNARYQFLMNLDWLRNVCPSTVTILAPSRQHMSQWSSIQTPQHSLIPPLQLNPPPQVIPPPQMNPDQLLGFYMYQVLVADHPGLDEGNL</sequence>
<dbReference type="EMBL" id="JAABOA010002240">
    <property type="protein sequence ID" value="KAF9580165.1"/>
    <property type="molecule type" value="Genomic_DNA"/>
</dbReference>
<feature type="compositionally biased region" description="Polar residues" evidence="1">
    <location>
        <begin position="547"/>
        <end position="565"/>
    </location>
</feature>
<comment type="caution">
    <text evidence="3">The sequence shown here is derived from an EMBL/GenBank/DDBJ whole genome shotgun (WGS) entry which is preliminary data.</text>
</comment>
<name>A0A9P6KCY6_9FUNG</name>
<accession>A0A9P6KCY6</accession>
<evidence type="ECO:0000313" key="3">
    <source>
        <dbReference type="EMBL" id="KAF9580165.1"/>
    </source>
</evidence>